<dbReference type="InterPro" id="IPR029055">
    <property type="entry name" value="Ntn_hydrolases_N"/>
</dbReference>
<dbReference type="AlphaFoldDB" id="A0A2W2CBK9"/>
<organism evidence="5 6">
    <name type="scientific">Aestuariivirga litoralis</name>
    <dbReference type="NCBI Taxonomy" id="2650924"/>
    <lineage>
        <taxon>Bacteria</taxon>
        <taxon>Pseudomonadati</taxon>
        <taxon>Pseudomonadota</taxon>
        <taxon>Alphaproteobacteria</taxon>
        <taxon>Hyphomicrobiales</taxon>
        <taxon>Aestuariivirgaceae</taxon>
        <taxon>Aestuariivirga</taxon>
    </lineage>
</organism>
<proteinExistence type="inferred from homology"/>
<dbReference type="PANTHER" id="PTHR35527">
    <property type="entry name" value="CHOLOYLGLYCINE HYDROLASE"/>
    <property type="match status" value="1"/>
</dbReference>
<dbReference type="GO" id="GO:0016787">
    <property type="term" value="F:hydrolase activity"/>
    <property type="evidence" value="ECO:0007669"/>
    <property type="project" value="UniProtKB-KW"/>
</dbReference>
<keyword evidence="2 5" id="KW-0378">Hydrolase</keyword>
<feature type="signal peptide" evidence="3">
    <location>
        <begin position="1"/>
        <end position="29"/>
    </location>
</feature>
<comment type="caution">
    <text evidence="5">The sequence shown here is derived from an EMBL/GenBank/DDBJ whole genome shotgun (WGS) entry which is preliminary data.</text>
</comment>
<dbReference type="RefSeq" id="WP_111198116.1">
    <property type="nucleotide sequence ID" value="NZ_QKVK01000003.1"/>
</dbReference>
<dbReference type="InterPro" id="IPR052193">
    <property type="entry name" value="Peptidase_C59"/>
</dbReference>
<dbReference type="Pfam" id="PF02275">
    <property type="entry name" value="CBAH"/>
    <property type="match status" value="1"/>
</dbReference>
<evidence type="ECO:0000256" key="2">
    <source>
        <dbReference type="ARBA" id="ARBA00022801"/>
    </source>
</evidence>
<comment type="similarity">
    <text evidence="1">Belongs to the peptidase C59 family.</text>
</comment>
<dbReference type="InterPro" id="IPR029132">
    <property type="entry name" value="CBAH/NAAA_C"/>
</dbReference>
<keyword evidence="3" id="KW-0732">Signal</keyword>
<dbReference type="PANTHER" id="PTHR35527:SF2">
    <property type="entry name" value="HYDROLASE"/>
    <property type="match status" value="1"/>
</dbReference>
<reference evidence="6" key="1">
    <citation type="submission" date="2018-06" db="EMBL/GenBank/DDBJ databases">
        <title>Aestuariibacter litoralis strain KCTC 52945T.</title>
        <authorList>
            <person name="Li X."/>
            <person name="Salam N."/>
            <person name="Li J.-L."/>
            <person name="Chen Y.-M."/>
            <person name="Yang Z.-W."/>
            <person name="Zhang L.-Y."/>
            <person name="Han M.-X."/>
            <person name="Xiao M."/>
            <person name="Li W.-J."/>
        </authorList>
    </citation>
    <scope>NUCLEOTIDE SEQUENCE [LARGE SCALE GENOMIC DNA]</scope>
    <source>
        <strain evidence="6">KCTC 52945</strain>
    </source>
</reference>
<dbReference type="EMBL" id="QKVK01000003">
    <property type="protein sequence ID" value="PZF77573.1"/>
    <property type="molecule type" value="Genomic_DNA"/>
</dbReference>
<dbReference type="SUPFAM" id="SSF56235">
    <property type="entry name" value="N-terminal nucleophile aminohydrolases (Ntn hydrolases)"/>
    <property type="match status" value="1"/>
</dbReference>
<evidence type="ECO:0000256" key="1">
    <source>
        <dbReference type="ARBA" id="ARBA00006625"/>
    </source>
</evidence>
<protein>
    <submittedName>
        <fullName evidence="5">Choloylglycine hydrolase</fullName>
    </submittedName>
</protein>
<evidence type="ECO:0000313" key="5">
    <source>
        <dbReference type="EMBL" id="PZF77573.1"/>
    </source>
</evidence>
<evidence type="ECO:0000313" key="6">
    <source>
        <dbReference type="Proteomes" id="UP000248795"/>
    </source>
</evidence>
<evidence type="ECO:0000256" key="3">
    <source>
        <dbReference type="SAM" id="SignalP"/>
    </source>
</evidence>
<name>A0A2W2CBK9_9HYPH</name>
<feature type="chain" id="PRO_5015970343" evidence="3">
    <location>
        <begin position="30"/>
        <end position="369"/>
    </location>
</feature>
<dbReference type="Gene3D" id="3.60.60.10">
    <property type="entry name" value="Penicillin V Acylase, Chain A"/>
    <property type="match status" value="1"/>
</dbReference>
<evidence type="ECO:0000259" key="4">
    <source>
        <dbReference type="Pfam" id="PF02275"/>
    </source>
</evidence>
<accession>A0A2W2CBK9</accession>
<feature type="domain" description="Choloylglycine hydrolase/NAAA C-terminal" evidence="4">
    <location>
        <begin position="30"/>
        <end position="351"/>
    </location>
</feature>
<gene>
    <name evidence="5" type="ORF">DK847_09725</name>
</gene>
<dbReference type="CDD" id="cd00542">
    <property type="entry name" value="Ntn_PVA"/>
    <property type="match status" value="1"/>
</dbReference>
<sequence>MNFSFAPKLGRMALASALLLATTFTPSQACTGLKLVNKDGSFVTGRTVEFGIKIDATAALVPRGYAFTGKTPNGDGLKYTAKHAVVGVYAYKDVKIMDGMNDAGLVAGAFYLPTFASYTPVTAENQSRGLSSAEFPNWLLSQFGSVAEVRKAIEAGDAIITPTVLEGWGPAAPPFHYAVYDNTGAAIVIEPIDGKLVIHDNPLGTITNSPDFNWHMTNLRNYITLNPNNVDSGKIGNVELKAFGLGNGMWGLPGDFSPPSRFVRAALFSANALPSDNAAEGVTHVFHVLNNFDIPKGIGRSDVDGGVQADYTIITTAKDSQNLRYYYKTYDDQTIRMIDMKQLDLDAKDIQMFPIVSEQPIVDMSAKLK</sequence>
<dbReference type="Proteomes" id="UP000248795">
    <property type="component" value="Unassembled WGS sequence"/>
</dbReference>
<keyword evidence="6" id="KW-1185">Reference proteome</keyword>